<feature type="non-terminal residue" evidence="2">
    <location>
        <position position="23"/>
    </location>
</feature>
<gene>
    <name evidence="2" type="ORF">AX774_g5836</name>
</gene>
<organism evidence="2 3">
    <name type="scientific">Zancudomyces culisetae</name>
    <name type="common">Gut fungus</name>
    <name type="synonym">Smittium culisetae</name>
    <dbReference type="NCBI Taxonomy" id="1213189"/>
    <lineage>
        <taxon>Eukaryota</taxon>
        <taxon>Fungi</taxon>
        <taxon>Fungi incertae sedis</taxon>
        <taxon>Zoopagomycota</taxon>
        <taxon>Kickxellomycotina</taxon>
        <taxon>Harpellomycetes</taxon>
        <taxon>Harpellales</taxon>
        <taxon>Legeriomycetaceae</taxon>
        <taxon>Zancudomyces</taxon>
    </lineage>
</organism>
<name>A0A1R1PIB5_ZANCU</name>
<evidence type="ECO:0000313" key="2">
    <source>
        <dbReference type="EMBL" id="OMH80720.1"/>
    </source>
</evidence>
<dbReference type="AlphaFoldDB" id="A0A1R1PIB5"/>
<comment type="caution">
    <text evidence="2">The sequence shown here is derived from an EMBL/GenBank/DDBJ whole genome shotgun (WGS) entry which is preliminary data.</text>
</comment>
<protein>
    <submittedName>
        <fullName evidence="2">Uncharacterized protein</fullName>
    </submittedName>
</protein>
<evidence type="ECO:0000313" key="3">
    <source>
        <dbReference type="Proteomes" id="UP000188320"/>
    </source>
</evidence>
<dbReference type="EMBL" id="LSSK01001100">
    <property type="protein sequence ID" value="OMH80720.1"/>
    <property type="molecule type" value="Genomic_DNA"/>
</dbReference>
<proteinExistence type="predicted"/>
<sequence length="23" mass="2941">MVRNEPRQHGPYEHETIRSDWFR</sequence>
<feature type="region of interest" description="Disordered" evidence="1">
    <location>
        <begin position="1"/>
        <end position="23"/>
    </location>
</feature>
<keyword evidence="3" id="KW-1185">Reference proteome</keyword>
<reference evidence="3" key="1">
    <citation type="submission" date="2017-01" db="EMBL/GenBank/DDBJ databases">
        <authorList>
            <person name="Wang Y."/>
            <person name="White M."/>
            <person name="Kvist S."/>
            <person name="Moncalvo J.-M."/>
        </authorList>
    </citation>
    <scope>NUCLEOTIDE SEQUENCE [LARGE SCALE GENOMIC DNA]</scope>
    <source>
        <strain evidence="3">COL-18-3</strain>
    </source>
</reference>
<evidence type="ECO:0000256" key="1">
    <source>
        <dbReference type="SAM" id="MobiDB-lite"/>
    </source>
</evidence>
<dbReference type="Proteomes" id="UP000188320">
    <property type="component" value="Unassembled WGS sequence"/>
</dbReference>
<accession>A0A1R1PIB5</accession>